<evidence type="ECO:0000313" key="1">
    <source>
        <dbReference type="EMBL" id="MDV6234322.1"/>
    </source>
</evidence>
<comment type="caution">
    <text evidence="2">The sequence shown here is derived from an EMBL/GenBank/DDBJ whole genome shotgun (WGS) entry which is preliminary data.</text>
</comment>
<dbReference type="InterPro" id="IPR035242">
    <property type="entry name" value="DUF5329"/>
</dbReference>
<reference evidence="1 3" key="2">
    <citation type="journal article" date="2018" name="Microb. Genom.">
        <title>Deciphering the unexplored Leptospira diversity from soils uncovers genomic evolution to virulence.</title>
        <authorList>
            <person name="Thibeaux R."/>
            <person name="Iraola G."/>
            <person name="Ferres I."/>
            <person name="Bierque E."/>
            <person name="Girault D."/>
            <person name="Soupe-Gilbert M.E."/>
            <person name="Picardeau M."/>
            <person name="Goarant C."/>
        </authorList>
    </citation>
    <scope>NUCLEOTIDE SEQUENCE [LARGE SCALE GENOMIC DNA]</scope>
    <source>
        <strain evidence="1 3">ATI7-C-A5</strain>
    </source>
</reference>
<reference evidence="1" key="3">
    <citation type="submission" date="2023-10" db="EMBL/GenBank/DDBJ databases">
        <authorList>
            <person name="Picardeau M."/>
            <person name="Thibeaux R."/>
        </authorList>
    </citation>
    <scope>NUCLEOTIDE SEQUENCE</scope>
    <source>
        <strain evidence="1">ATI7-C-A5</strain>
    </source>
</reference>
<accession>A0A2N0BEA5</accession>
<evidence type="ECO:0000313" key="2">
    <source>
        <dbReference type="EMBL" id="PJZ94874.1"/>
    </source>
</evidence>
<sequence length="131" mass="15129">MKKISTVWIFLFCSVLFSVFSEEDPSFRNDLNSLMSSLESCQCKFVRNGSEHEPKEAREHMERKLKATDGRIGNIPDFIEHIASKSSVSGKPYLVKLKDGKTVEAKLWLTEKWKEISEAKNPPKKPDKRKR</sequence>
<organism evidence="2">
    <name type="scientific">Leptospira ellisii</name>
    <dbReference type="NCBI Taxonomy" id="2023197"/>
    <lineage>
        <taxon>Bacteria</taxon>
        <taxon>Pseudomonadati</taxon>
        <taxon>Spirochaetota</taxon>
        <taxon>Spirochaetia</taxon>
        <taxon>Leptospirales</taxon>
        <taxon>Leptospiraceae</taxon>
        <taxon>Leptospira</taxon>
    </lineage>
</organism>
<dbReference type="EMBL" id="NPEF01000002">
    <property type="protein sequence ID" value="PJZ94874.1"/>
    <property type="molecule type" value="Genomic_DNA"/>
</dbReference>
<dbReference type="Proteomes" id="UP000232122">
    <property type="component" value="Unassembled WGS sequence"/>
</dbReference>
<protein>
    <submittedName>
        <fullName evidence="1">YfeK family protein</fullName>
    </submittedName>
</protein>
<keyword evidence="3" id="KW-1185">Reference proteome</keyword>
<proteinExistence type="predicted"/>
<gene>
    <name evidence="1" type="ORF">CH379_001590</name>
    <name evidence="2" type="ORF">CH379_00405</name>
</gene>
<dbReference type="Pfam" id="PF17263">
    <property type="entry name" value="DUF5329"/>
    <property type="match status" value="1"/>
</dbReference>
<dbReference type="EMBL" id="NPEF02000001">
    <property type="protein sequence ID" value="MDV6234322.1"/>
    <property type="molecule type" value="Genomic_DNA"/>
</dbReference>
<dbReference type="NCBIfam" id="NF007647">
    <property type="entry name" value="PRK10318.1-4"/>
    <property type="match status" value="1"/>
</dbReference>
<evidence type="ECO:0000313" key="3">
    <source>
        <dbReference type="Proteomes" id="UP000232122"/>
    </source>
</evidence>
<dbReference type="OrthoDB" id="344871at2"/>
<reference evidence="2" key="1">
    <citation type="submission" date="2017-07" db="EMBL/GenBank/DDBJ databases">
        <title>Leptospira spp. isolated from tropical soils.</title>
        <authorList>
            <person name="Thibeaux R."/>
            <person name="Iraola G."/>
            <person name="Ferres I."/>
            <person name="Bierque E."/>
            <person name="Girault D."/>
            <person name="Soupe-Gilbert M.-E."/>
            <person name="Picardeau M."/>
            <person name="Goarant C."/>
        </authorList>
    </citation>
    <scope>NUCLEOTIDE SEQUENCE [LARGE SCALE GENOMIC DNA]</scope>
    <source>
        <strain evidence="2">ATI7-C-A5</strain>
    </source>
</reference>
<accession>A0A2N0BKX7</accession>
<dbReference type="AlphaFoldDB" id="A0A2N0BEA5"/>
<dbReference type="RefSeq" id="WP_100746848.1">
    <property type="nucleotide sequence ID" value="NZ_NPEF02000001.1"/>
</dbReference>
<name>A0A2N0BEA5_9LEPT</name>